<dbReference type="InterPro" id="IPR036291">
    <property type="entry name" value="NAD(P)-bd_dom_sf"/>
</dbReference>
<dbReference type="InterPro" id="IPR002347">
    <property type="entry name" value="SDR_fam"/>
</dbReference>
<dbReference type="PANTHER" id="PTHR42901">
    <property type="entry name" value="ALCOHOL DEHYDROGENASE"/>
    <property type="match status" value="1"/>
</dbReference>
<organism evidence="4 5">
    <name type="scientific">Candidatus Woesebacteria bacterium GW2011_GWA2_33_28</name>
    <dbReference type="NCBI Taxonomy" id="1618561"/>
    <lineage>
        <taxon>Bacteria</taxon>
        <taxon>Candidatus Woeseibacteriota</taxon>
    </lineage>
</organism>
<dbReference type="AlphaFoldDB" id="A0A0G0CAV4"/>
<dbReference type="PRINTS" id="PR00080">
    <property type="entry name" value="SDRFAMILY"/>
</dbReference>
<gene>
    <name evidence="4" type="ORF">UR38_C0001G0116</name>
</gene>
<accession>A0A0G0CAV4</accession>
<reference evidence="4 5" key="1">
    <citation type="journal article" date="2015" name="Nature">
        <title>rRNA introns, odd ribosomes, and small enigmatic genomes across a large radiation of phyla.</title>
        <authorList>
            <person name="Brown C.T."/>
            <person name="Hug L.A."/>
            <person name="Thomas B.C."/>
            <person name="Sharon I."/>
            <person name="Castelle C.J."/>
            <person name="Singh A."/>
            <person name="Wilkins M.J."/>
            <person name="Williams K.H."/>
            <person name="Banfield J.F."/>
        </authorList>
    </citation>
    <scope>NUCLEOTIDE SEQUENCE [LARGE SCALE GENOMIC DNA]</scope>
</reference>
<dbReference type="PANTHER" id="PTHR42901:SF1">
    <property type="entry name" value="ALCOHOL DEHYDROGENASE"/>
    <property type="match status" value="1"/>
</dbReference>
<comment type="similarity">
    <text evidence="1 3">Belongs to the short-chain dehydrogenases/reductases (SDR) family.</text>
</comment>
<dbReference type="GO" id="GO:0016616">
    <property type="term" value="F:oxidoreductase activity, acting on the CH-OH group of donors, NAD or NADP as acceptor"/>
    <property type="evidence" value="ECO:0007669"/>
    <property type="project" value="UniProtKB-ARBA"/>
</dbReference>
<proteinExistence type="inferred from homology"/>
<evidence type="ECO:0000256" key="2">
    <source>
        <dbReference type="ARBA" id="ARBA00023002"/>
    </source>
</evidence>
<keyword evidence="2" id="KW-0560">Oxidoreductase</keyword>
<sequence length="236" mass="26388">MNLKGKVVVVTGSSDGIGKQVALKLANEGVLLALVARDEDRLKEVKNKCLELGSSKVESYSCDVSDKDKVKETINKILVDFNTVDILLNIAGVWQELNKLEDISDEEIDSVININLKGVIYVTKQLLKYFKERDEEAIILNVSSRSGVTTQEGQSIYTASKWGVTGFTEVLKTDLKNSKIRVATLHQGGTNTNLFSKTGEHFNQDKFIKPEDLADVIVFMLSRPPQIWLHDVRVEY</sequence>
<dbReference type="Gene3D" id="3.40.50.720">
    <property type="entry name" value="NAD(P)-binding Rossmann-like Domain"/>
    <property type="match status" value="1"/>
</dbReference>
<evidence type="ECO:0000256" key="3">
    <source>
        <dbReference type="RuleBase" id="RU000363"/>
    </source>
</evidence>
<dbReference type="SUPFAM" id="SSF51735">
    <property type="entry name" value="NAD(P)-binding Rossmann-fold domains"/>
    <property type="match status" value="1"/>
</dbReference>
<comment type="caution">
    <text evidence="4">The sequence shown here is derived from an EMBL/GenBank/DDBJ whole genome shotgun (WGS) entry which is preliminary data.</text>
</comment>
<name>A0A0G0CAV4_9BACT</name>
<dbReference type="CDD" id="cd05233">
    <property type="entry name" value="SDR_c"/>
    <property type="match status" value="1"/>
</dbReference>
<evidence type="ECO:0000256" key="1">
    <source>
        <dbReference type="ARBA" id="ARBA00006484"/>
    </source>
</evidence>
<evidence type="ECO:0000313" key="5">
    <source>
        <dbReference type="Proteomes" id="UP000033995"/>
    </source>
</evidence>
<evidence type="ECO:0000313" key="4">
    <source>
        <dbReference type="EMBL" id="KKP48320.1"/>
    </source>
</evidence>
<protein>
    <submittedName>
        <fullName evidence="4">3-ketoacyl-(Acyl-carrier-protein) reductase</fullName>
    </submittedName>
</protein>
<dbReference type="Proteomes" id="UP000033995">
    <property type="component" value="Unassembled WGS sequence"/>
</dbReference>
<dbReference type="EMBL" id="LBOZ01000001">
    <property type="protein sequence ID" value="KKP48320.1"/>
    <property type="molecule type" value="Genomic_DNA"/>
</dbReference>
<dbReference type="Pfam" id="PF00106">
    <property type="entry name" value="adh_short"/>
    <property type="match status" value="1"/>
</dbReference>
<dbReference type="PRINTS" id="PR00081">
    <property type="entry name" value="GDHRDH"/>
</dbReference>
<dbReference type="FunFam" id="3.40.50.720:FF:000047">
    <property type="entry name" value="NADP-dependent L-serine/L-allo-threonine dehydrogenase"/>
    <property type="match status" value="1"/>
</dbReference>